<comment type="caution">
    <text evidence="2">The sequence shown here is derived from an EMBL/GenBank/DDBJ whole genome shotgun (WGS) entry which is preliminary data.</text>
</comment>
<sequence>GTRSDVQTEPPPPPSQRPSSARHLTYFDRLLLSSASRQAGQAASGSGRDGASPSPRPTPLVPPSQSSRPSSSLSSLRSPLTAQPSSQPLNPPPNQQPPSQPSNQQQGPGTPSVSHPHLSPSATADMHHRHPSSSSFSSEIVSGSSSSRTFVGPRTHTGALGQQQTCTTGTPRFHFSAQRWAHVIQLIRSSSFGAHRWDSSYRSLAGVRHSGLVDGPHR</sequence>
<feature type="compositionally biased region" description="Low complexity" evidence="1">
    <location>
        <begin position="132"/>
        <end position="147"/>
    </location>
</feature>
<organism evidence="2 3">
    <name type="scientific">Dunaliella salina</name>
    <name type="common">Green alga</name>
    <name type="synonym">Protococcus salinus</name>
    <dbReference type="NCBI Taxonomy" id="3046"/>
    <lineage>
        <taxon>Eukaryota</taxon>
        <taxon>Viridiplantae</taxon>
        <taxon>Chlorophyta</taxon>
        <taxon>core chlorophytes</taxon>
        <taxon>Chlorophyceae</taxon>
        <taxon>CS clade</taxon>
        <taxon>Chlamydomonadales</taxon>
        <taxon>Dunaliellaceae</taxon>
        <taxon>Dunaliella</taxon>
    </lineage>
</organism>
<proteinExistence type="predicted"/>
<feature type="compositionally biased region" description="Low complexity" evidence="1">
    <location>
        <begin position="63"/>
        <end position="88"/>
    </location>
</feature>
<dbReference type="Proteomes" id="UP000815325">
    <property type="component" value="Unassembled WGS sequence"/>
</dbReference>
<reference evidence="2" key="1">
    <citation type="submission" date="2017-08" db="EMBL/GenBank/DDBJ databases">
        <authorList>
            <person name="Polle J.E."/>
            <person name="Barry K."/>
            <person name="Cushman J."/>
            <person name="Schmutz J."/>
            <person name="Tran D."/>
            <person name="Hathwaick L.T."/>
            <person name="Yim W.C."/>
            <person name="Jenkins J."/>
            <person name="Mckie-Krisberg Z.M."/>
            <person name="Prochnik S."/>
            <person name="Lindquist E."/>
            <person name="Dockter R.B."/>
            <person name="Adam C."/>
            <person name="Molina H."/>
            <person name="Bunkerborg J."/>
            <person name="Jin E."/>
            <person name="Buchheim M."/>
            <person name="Magnuson J."/>
        </authorList>
    </citation>
    <scope>NUCLEOTIDE SEQUENCE</scope>
    <source>
        <strain evidence="2">CCAP 19/18</strain>
    </source>
</reference>
<feature type="compositionally biased region" description="Pro residues" evidence="1">
    <location>
        <begin position="89"/>
        <end position="100"/>
    </location>
</feature>
<evidence type="ECO:0000313" key="3">
    <source>
        <dbReference type="Proteomes" id="UP000815325"/>
    </source>
</evidence>
<gene>
    <name evidence="2" type="ORF">DUNSADRAFT_2227</name>
</gene>
<accession>A0ABQ7GVX3</accession>
<feature type="compositionally biased region" description="Low complexity" evidence="1">
    <location>
        <begin position="28"/>
        <end position="53"/>
    </location>
</feature>
<dbReference type="EMBL" id="MU069566">
    <property type="protein sequence ID" value="KAF5838764.1"/>
    <property type="molecule type" value="Genomic_DNA"/>
</dbReference>
<evidence type="ECO:0000256" key="1">
    <source>
        <dbReference type="SAM" id="MobiDB-lite"/>
    </source>
</evidence>
<feature type="region of interest" description="Disordered" evidence="1">
    <location>
        <begin position="1"/>
        <end position="166"/>
    </location>
</feature>
<feature type="non-terminal residue" evidence="2">
    <location>
        <position position="1"/>
    </location>
</feature>
<protein>
    <submittedName>
        <fullName evidence="2">Uncharacterized protein</fullName>
    </submittedName>
</protein>
<name>A0ABQ7GVX3_DUNSA</name>
<keyword evidence="3" id="KW-1185">Reference proteome</keyword>
<evidence type="ECO:0000313" key="2">
    <source>
        <dbReference type="EMBL" id="KAF5838764.1"/>
    </source>
</evidence>